<dbReference type="EMBL" id="CP001135">
    <property type="protein sequence ID" value="ACY83736.1"/>
    <property type="molecule type" value="Genomic_DNA"/>
</dbReference>
<evidence type="ECO:0000313" key="2">
    <source>
        <dbReference type="Proteomes" id="UP000002634"/>
    </source>
</evidence>
<sequence length="41" mass="4558">MFVLLILLVVMIFLSVRAGRRLAFGEGRGQSIPAGLLPWCR</sequence>
<proteinExistence type="predicted"/>
<dbReference type="Proteomes" id="UP000002634">
    <property type="component" value="Chromosome"/>
</dbReference>
<keyword evidence="2" id="KW-1185">Reference proteome</keyword>
<accession>A0AAU8PC30</accession>
<evidence type="ECO:0000313" key="1">
    <source>
        <dbReference type="EMBL" id="ACY83736.1"/>
    </source>
</evidence>
<dbReference type="KEGG" id="etr:ETAE_0891"/>
<dbReference type="AlphaFoldDB" id="A0AAU8PC30"/>
<reference evidence="1 2" key="1">
    <citation type="journal article" date="2009" name="PLoS ONE">
        <title>Genome sequence of the versatile fish pathogen Edwardsiella tarda provides insights into its adaptation to broad host ranges and intracellular niches.</title>
        <authorList>
            <person name="Wang Q."/>
            <person name="Yang M."/>
            <person name="Xiao J."/>
            <person name="Wu H."/>
            <person name="Wang X."/>
            <person name="Lv Y."/>
            <person name="Xu L."/>
            <person name="Zheng H."/>
            <person name="Wang S."/>
            <person name="Zhao G."/>
            <person name="Liu Q."/>
            <person name="Zhang Y."/>
        </authorList>
    </citation>
    <scope>NUCLEOTIDE SEQUENCE [LARGE SCALE GENOMIC DNA]</scope>
    <source>
        <strain evidence="2">EIB202 / CCTCC M208068</strain>
    </source>
</reference>
<name>A0AAU8PC30_EDWPI</name>
<protein>
    <submittedName>
        <fullName evidence="1">Uncharacterized protein</fullName>
    </submittedName>
</protein>
<gene>
    <name evidence="1" type="ordered locus">ETAE_0891</name>
</gene>
<organism evidence="1 2">
    <name type="scientific">Edwardsiella piscicida</name>
    <dbReference type="NCBI Taxonomy" id="1263550"/>
    <lineage>
        <taxon>Bacteria</taxon>
        <taxon>Pseudomonadati</taxon>
        <taxon>Pseudomonadota</taxon>
        <taxon>Gammaproteobacteria</taxon>
        <taxon>Enterobacterales</taxon>
        <taxon>Hafniaceae</taxon>
        <taxon>Edwardsiella</taxon>
    </lineage>
</organism>